<evidence type="ECO:0000256" key="1">
    <source>
        <dbReference type="SAM" id="MobiDB-lite"/>
    </source>
</evidence>
<evidence type="ECO:0000313" key="3">
    <source>
        <dbReference type="Proteomes" id="UP000549009"/>
    </source>
</evidence>
<sequence>MRRRVWRWSVAAWGALVIVGGLFTLALQGGQGGGAADPGSGTPDRPVSTSTYLPCPAPPGEEEAATLRACAVSDG</sequence>
<name>A0A7W8EZC4_STRST</name>
<reference evidence="2 3" key="1">
    <citation type="submission" date="2020-08" db="EMBL/GenBank/DDBJ databases">
        <title>Genomic Encyclopedia of Type Strains, Phase III (KMG-III): the genomes of soil and plant-associated and newly described type strains.</title>
        <authorList>
            <person name="Whitman W."/>
        </authorList>
    </citation>
    <scope>NUCLEOTIDE SEQUENCE [LARGE SCALE GENOMIC DNA]</scope>
    <source>
        <strain evidence="2 3">CECT 3146</strain>
    </source>
</reference>
<accession>A0A7W8EZC4</accession>
<organism evidence="2 3">
    <name type="scientific">Streptomyces spectabilis</name>
    <dbReference type="NCBI Taxonomy" id="68270"/>
    <lineage>
        <taxon>Bacteria</taxon>
        <taxon>Bacillati</taxon>
        <taxon>Actinomycetota</taxon>
        <taxon>Actinomycetes</taxon>
        <taxon>Kitasatosporales</taxon>
        <taxon>Streptomycetaceae</taxon>
        <taxon>Streptomyces</taxon>
    </lineage>
</organism>
<dbReference type="Proteomes" id="UP000549009">
    <property type="component" value="Unassembled WGS sequence"/>
</dbReference>
<dbReference type="EMBL" id="JACHJD010000022">
    <property type="protein sequence ID" value="MBB5109019.1"/>
    <property type="molecule type" value="Genomic_DNA"/>
</dbReference>
<proteinExistence type="predicted"/>
<comment type="caution">
    <text evidence="2">The sequence shown here is derived from an EMBL/GenBank/DDBJ whole genome shotgun (WGS) entry which is preliminary data.</text>
</comment>
<gene>
    <name evidence="2" type="ORF">FHS40_008145</name>
</gene>
<evidence type="ECO:0000313" key="2">
    <source>
        <dbReference type="EMBL" id="MBB5109019.1"/>
    </source>
</evidence>
<keyword evidence="3" id="KW-1185">Reference proteome</keyword>
<dbReference type="AlphaFoldDB" id="A0A7W8EZC4"/>
<protein>
    <submittedName>
        <fullName evidence="2">Uncharacterized protein</fullName>
    </submittedName>
</protein>
<feature type="region of interest" description="Disordered" evidence="1">
    <location>
        <begin position="30"/>
        <end position="49"/>
    </location>
</feature>